<dbReference type="EMBL" id="CAGA01000012">
    <property type="protein sequence ID" value="CCE29238.1"/>
    <property type="molecule type" value="Genomic_DNA"/>
</dbReference>
<proteinExistence type="predicted"/>
<comment type="caution">
    <text evidence="1">The sequence shown here is derived from an EMBL/GenBank/DDBJ whole genome shotgun (WGS) entry which is preliminary data.</text>
</comment>
<name>M1W8G1_CLAP2</name>
<evidence type="ECO:0000313" key="2">
    <source>
        <dbReference type="Proteomes" id="UP000016801"/>
    </source>
</evidence>
<evidence type="ECO:0008006" key="3">
    <source>
        <dbReference type="Google" id="ProtNLM"/>
    </source>
</evidence>
<dbReference type="VEuPathDB" id="FungiDB:CPUR_02931"/>
<dbReference type="OrthoDB" id="4366649at2759"/>
<sequence>MSTLDALDAQSQAQIQAYLHTASGTRRLGPNRAAVGTERVCAGATGHSIGRAQQRPYLQQLDGAQCQSASHAAAAANPAATPLQCGRCSTAHSSVHVNIGSLSTISLADPIQKRLAHYFESGERRNWSATDFVAYLDTLYADGTTVGEARLQLHRLRQRANEPFTDFLVHFESQLAKADRLNIPDIVNYAGAVAAYLQGRGGQGPGIGAPFRLTTNARIIDHSCSVQGPQR</sequence>
<reference evidence="1 2" key="1">
    <citation type="journal article" date="2013" name="PLoS Genet.">
        <title>Plant-symbiotic fungi as chemical engineers: Multi-genome analysis of the Clavicipitaceae reveals dynamics of alkaloid loci.</title>
        <authorList>
            <person name="Schardl C.L."/>
            <person name="Young C.A."/>
            <person name="Hesse U."/>
            <person name="Amyotte S.G."/>
            <person name="Andreeva K."/>
            <person name="Calie P.J."/>
            <person name="Fleetwood D.J."/>
            <person name="Haws D.C."/>
            <person name="Moore N."/>
            <person name="Oeser B."/>
            <person name="Panaccione D.G."/>
            <person name="Schweri K.K."/>
            <person name="Voisey C.R."/>
            <person name="Farman M.L."/>
            <person name="Jaromczyk J.W."/>
            <person name="Roe B.A."/>
            <person name="O'Sullivan D.M."/>
            <person name="Scott B."/>
            <person name="Tudzynski P."/>
            <person name="An Z."/>
            <person name="Arnaoudova E.G."/>
            <person name="Bullock C.T."/>
            <person name="Charlton N.D."/>
            <person name="Chen L."/>
            <person name="Cox M."/>
            <person name="Dinkins R.D."/>
            <person name="Florea S."/>
            <person name="Glenn A.E."/>
            <person name="Gordon A."/>
            <person name="Gueldener U."/>
            <person name="Harris D.R."/>
            <person name="Hollin W."/>
            <person name="Jaromczyk J."/>
            <person name="Johnson R.D."/>
            <person name="Khan A.K."/>
            <person name="Leistner E."/>
            <person name="Leuchtmann A."/>
            <person name="Li C."/>
            <person name="Liu J."/>
            <person name="Liu J."/>
            <person name="Liu M."/>
            <person name="Mace W."/>
            <person name="Machado C."/>
            <person name="Nagabhyru P."/>
            <person name="Pan J."/>
            <person name="Schmid J."/>
            <person name="Sugawara K."/>
            <person name="Steiner U."/>
            <person name="Takach J.E."/>
            <person name="Tanaka E."/>
            <person name="Webb J.S."/>
            <person name="Wilson E.V."/>
            <person name="Wiseman J.L."/>
            <person name="Yoshida R."/>
            <person name="Zeng Z."/>
        </authorList>
    </citation>
    <scope>NUCLEOTIDE SEQUENCE [LARGE SCALE GENOMIC DNA]</scope>
    <source>
        <strain evidence="1 2">20.1</strain>
    </source>
</reference>
<dbReference type="HOGENOM" id="CLU_1199687_0_0_1"/>
<dbReference type="AlphaFoldDB" id="M1W8G1"/>
<dbReference type="Proteomes" id="UP000016801">
    <property type="component" value="Unassembled WGS sequence"/>
</dbReference>
<organism evidence="1 2">
    <name type="scientific">Claviceps purpurea (strain 20.1)</name>
    <name type="common">Ergot fungus</name>
    <name type="synonym">Sphacelia segetum</name>
    <dbReference type="NCBI Taxonomy" id="1111077"/>
    <lineage>
        <taxon>Eukaryota</taxon>
        <taxon>Fungi</taxon>
        <taxon>Dikarya</taxon>
        <taxon>Ascomycota</taxon>
        <taxon>Pezizomycotina</taxon>
        <taxon>Sordariomycetes</taxon>
        <taxon>Hypocreomycetidae</taxon>
        <taxon>Hypocreales</taxon>
        <taxon>Clavicipitaceae</taxon>
        <taxon>Claviceps</taxon>
    </lineage>
</organism>
<gene>
    <name evidence="1" type="ORF">CPUR_02931</name>
</gene>
<accession>M1W8G1</accession>
<protein>
    <recommendedName>
        <fullName evidence="3">Retrotransposon gag domain-containing protein</fullName>
    </recommendedName>
</protein>
<keyword evidence="2" id="KW-1185">Reference proteome</keyword>
<dbReference type="STRING" id="1111077.M1W8G1"/>
<evidence type="ECO:0000313" key="1">
    <source>
        <dbReference type="EMBL" id="CCE29238.1"/>
    </source>
</evidence>